<name>A0A1G2G4R7_9BACT</name>
<evidence type="ECO:0000256" key="1">
    <source>
        <dbReference type="SAM" id="Phobius"/>
    </source>
</evidence>
<evidence type="ECO:0000313" key="2">
    <source>
        <dbReference type="EMBL" id="OGZ45239.1"/>
    </source>
</evidence>
<proteinExistence type="predicted"/>
<evidence type="ECO:0000313" key="3">
    <source>
        <dbReference type="Proteomes" id="UP000177785"/>
    </source>
</evidence>
<dbReference type="AlphaFoldDB" id="A0A1G2G4R7"/>
<keyword evidence="1" id="KW-1133">Transmembrane helix</keyword>
<protein>
    <submittedName>
        <fullName evidence="2">Uncharacterized protein</fullName>
    </submittedName>
</protein>
<feature type="transmembrane region" description="Helical" evidence="1">
    <location>
        <begin position="6"/>
        <end position="25"/>
    </location>
</feature>
<gene>
    <name evidence="2" type="ORF">A2756_01285</name>
</gene>
<accession>A0A1G2G4R7</accession>
<comment type="caution">
    <text evidence="2">The sequence shown here is derived from an EMBL/GenBank/DDBJ whole genome shotgun (WGS) entry which is preliminary data.</text>
</comment>
<keyword evidence="1" id="KW-0812">Transmembrane</keyword>
<reference evidence="2 3" key="1">
    <citation type="journal article" date="2016" name="Nat. Commun.">
        <title>Thousands of microbial genomes shed light on interconnected biogeochemical processes in an aquifer system.</title>
        <authorList>
            <person name="Anantharaman K."/>
            <person name="Brown C.T."/>
            <person name="Hug L.A."/>
            <person name="Sharon I."/>
            <person name="Castelle C.J."/>
            <person name="Probst A.J."/>
            <person name="Thomas B.C."/>
            <person name="Singh A."/>
            <person name="Wilkins M.J."/>
            <person name="Karaoz U."/>
            <person name="Brodie E.L."/>
            <person name="Williams K.H."/>
            <person name="Hubbard S.S."/>
            <person name="Banfield J.F."/>
        </authorList>
    </citation>
    <scope>NUCLEOTIDE SEQUENCE [LARGE SCALE GENOMIC DNA]</scope>
</reference>
<dbReference type="STRING" id="1802115.A2756_01285"/>
<dbReference type="EMBL" id="MHNL01000007">
    <property type="protein sequence ID" value="OGZ45239.1"/>
    <property type="molecule type" value="Genomic_DNA"/>
</dbReference>
<keyword evidence="1" id="KW-0472">Membrane</keyword>
<organism evidence="2 3">
    <name type="scientific">Candidatus Ryanbacteria bacterium RIFCSPHIGHO2_01_FULL_48_27</name>
    <dbReference type="NCBI Taxonomy" id="1802115"/>
    <lineage>
        <taxon>Bacteria</taxon>
        <taxon>Candidatus Ryaniibacteriota</taxon>
    </lineage>
</organism>
<dbReference type="Proteomes" id="UP000177785">
    <property type="component" value="Unassembled WGS sequence"/>
</dbReference>
<sequence>MESESYKIIWLVVLVALAVLGYVLIGPGSGDTFELSYACRPTFRVEKNAPELTASEQYAQSCYAEETKRDCERVDVYSQYLKAFGSPDGKGDCRWAR</sequence>